<dbReference type="InterPro" id="IPR003889">
    <property type="entry name" value="FYrich_C"/>
</dbReference>
<feature type="compositionally biased region" description="Basic residues" evidence="3">
    <location>
        <begin position="461"/>
        <end position="472"/>
    </location>
</feature>
<dbReference type="SUPFAM" id="SSF50978">
    <property type="entry name" value="WD40 repeat-like"/>
    <property type="match status" value="1"/>
</dbReference>
<comment type="caution">
    <text evidence="4">The sequence shown here is derived from an EMBL/GenBank/DDBJ whole genome shotgun (WGS) entry which is preliminary data.</text>
</comment>
<evidence type="ECO:0000313" key="6">
    <source>
        <dbReference type="Proteomes" id="UP000197138"/>
    </source>
</evidence>
<evidence type="ECO:0000256" key="1">
    <source>
        <dbReference type="ARBA" id="ARBA00004123"/>
    </source>
</evidence>
<dbReference type="InterPro" id="IPR040092">
    <property type="entry name" value="TBRG1"/>
</dbReference>
<dbReference type="Gene3D" id="2.130.10.10">
    <property type="entry name" value="YVTN repeat-like/Quinoprotein amine dehydrogenase"/>
    <property type="match status" value="1"/>
</dbReference>
<gene>
    <name evidence="4" type="ORF">CDL15_Pgr004508</name>
    <name evidence="5" type="ORF">CRG98_010739</name>
</gene>
<dbReference type="EMBL" id="MTKT01002511">
    <property type="protein sequence ID" value="OWM77814.1"/>
    <property type="molecule type" value="Genomic_DNA"/>
</dbReference>
<feature type="region of interest" description="Disordered" evidence="3">
    <location>
        <begin position="396"/>
        <end position="434"/>
    </location>
</feature>
<name>A0A218WYL2_PUNGR</name>
<reference evidence="4" key="2">
    <citation type="submission" date="2017-06" db="EMBL/GenBank/DDBJ databases">
        <title>The pomegranate genome and the genomics of punicalagin biosynthesis.</title>
        <authorList>
            <person name="Xu C."/>
        </authorList>
    </citation>
    <scope>NUCLEOTIDE SEQUENCE [LARGE SCALE GENOMIC DNA]</scope>
    <source>
        <tissue evidence="4">Fresh leaf</tissue>
    </source>
</reference>
<dbReference type="GO" id="GO:0051726">
    <property type="term" value="P:regulation of cell cycle"/>
    <property type="evidence" value="ECO:0007669"/>
    <property type="project" value="TreeGrafter"/>
</dbReference>
<keyword evidence="7" id="KW-1185">Reference proteome</keyword>
<reference evidence="6" key="1">
    <citation type="journal article" date="2017" name="Plant J.">
        <title>The pomegranate (Punica granatum L.) genome and the genomics of punicalagin biosynthesis.</title>
        <authorList>
            <person name="Qin G."/>
            <person name="Xu C."/>
            <person name="Ming R."/>
            <person name="Tang H."/>
            <person name="Guyot R."/>
            <person name="Kramer E.M."/>
            <person name="Hu Y."/>
            <person name="Yi X."/>
            <person name="Qi Y."/>
            <person name="Xu X."/>
            <person name="Gao Z."/>
            <person name="Pan H."/>
            <person name="Jian J."/>
            <person name="Tian Y."/>
            <person name="Yue Z."/>
            <person name="Xu Y."/>
        </authorList>
    </citation>
    <scope>NUCLEOTIDE SEQUENCE [LARGE SCALE GENOMIC DNA]</scope>
    <source>
        <strain evidence="6">cv. Dabenzi</strain>
    </source>
</reference>
<dbReference type="GO" id="GO:0005634">
    <property type="term" value="C:nucleus"/>
    <property type="evidence" value="ECO:0007669"/>
    <property type="project" value="UniProtKB-SubCell"/>
</dbReference>
<dbReference type="PANTHER" id="PTHR22715">
    <property type="entry name" value="TRANSFORMING GROWTH FACTOR BETA REGULATED GENE 1"/>
    <property type="match status" value="1"/>
</dbReference>
<dbReference type="InterPro" id="IPR015943">
    <property type="entry name" value="WD40/YVTN_repeat-like_dom_sf"/>
</dbReference>
<dbReference type="OrthoDB" id="1928087at2759"/>
<proteinExistence type="predicted"/>
<protein>
    <recommendedName>
        <fullName evidence="8">FYR C-terminal domain-containing protein</fullName>
    </recommendedName>
</protein>
<reference evidence="5 7" key="3">
    <citation type="submission" date="2017-11" db="EMBL/GenBank/DDBJ databases">
        <title>De-novo sequencing of pomegranate (Punica granatum L.) genome.</title>
        <authorList>
            <person name="Akparov Z."/>
            <person name="Amiraslanov A."/>
            <person name="Hajiyeva S."/>
            <person name="Abbasov M."/>
            <person name="Kaur K."/>
            <person name="Hamwieh A."/>
            <person name="Solovyev V."/>
            <person name="Salamov A."/>
            <person name="Braich B."/>
            <person name="Kosarev P."/>
            <person name="Mahmoud A."/>
            <person name="Hajiyev E."/>
            <person name="Babayeva S."/>
            <person name="Izzatullayeva V."/>
            <person name="Mammadov A."/>
            <person name="Mammadov A."/>
            <person name="Sharifova S."/>
            <person name="Ojaghi J."/>
            <person name="Eynullazada K."/>
            <person name="Bayramov B."/>
            <person name="Abdulazimova A."/>
            <person name="Shahmuradov I."/>
        </authorList>
    </citation>
    <scope>NUCLEOTIDE SEQUENCE [LARGE SCALE GENOMIC DNA]</scope>
    <source>
        <strain evidence="5">AG2017</strain>
        <strain evidence="7">cv. AG2017</strain>
        <tissue evidence="5">Leaf</tissue>
    </source>
</reference>
<comment type="subcellular location">
    <subcellularLocation>
        <location evidence="1">Nucleus</location>
    </subcellularLocation>
</comment>
<evidence type="ECO:0000256" key="2">
    <source>
        <dbReference type="ARBA" id="ARBA00023242"/>
    </source>
</evidence>
<dbReference type="Proteomes" id="UP000197138">
    <property type="component" value="Unassembled WGS sequence"/>
</dbReference>
<dbReference type="PANTHER" id="PTHR22715:SF1">
    <property type="entry name" value="DNA BINDING PROTEIN"/>
    <property type="match status" value="1"/>
</dbReference>
<keyword evidence="2" id="KW-0539">Nucleus</keyword>
<dbReference type="GeneID" id="116192300"/>
<dbReference type="STRING" id="22663.A0A218WYL2"/>
<dbReference type="PROSITE" id="PS51542">
    <property type="entry name" value="FYRN"/>
    <property type="match status" value="1"/>
</dbReference>
<evidence type="ECO:0000256" key="3">
    <source>
        <dbReference type="SAM" id="MobiDB-lite"/>
    </source>
</evidence>
<dbReference type="GO" id="GO:0140993">
    <property type="term" value="F:histone modifying activity"/>
    <property type="evidence" value="ECO:0007669"/>
    <property type="project" value="UniProtKB-ARBA"/>
</dbReference>
<accession>A0A218WYL2</accession>
<evidence type="ECO:0000313" key="5">
    <source>
        <dbReference type="EMBL" id="PKI68884.1"/>
    </source>
</evidence>
<evidence type="ECO:0008006" key="8">
    <source>
        <dbReference type="Google" id="ProtNLM"/>
    </source>
</evidence>
<dbReference type="EMBL" id="PGOL01000540">
    <property type="protein sequence ID" value="PKI68884.1"/>
    <property type="molecule type" value="Genomic_DNA"/>
</dbReference>
<sequence>MSPLLPSFLPFLLSASIKSPLLSLCKSVIMKSRGEEQEEEEEEPIADDGLEVISIGSLYRGRWEKKYWSCSRGKNRYPYPVGYHAVRFHDGNGFEMEIHEGSIGPLFEITTAHGHSCSGPTPNVAWEKFQKKGVPRKKIRHDKRFSCKIDGVELFGFKDQVVQRFLRELVADLHRSAGCSLLSPTYCNGAAVAEMESECTDLRAYQNSSAFLPKPLTTGNISQKHEKIVNESERAASPERLKTEMQNDIEVISSSRKRRRNSKNTEIMDFPASKEVVLKEFQGTLPRKACPSHVLEACELLKAAGEGLTPSNSDDVCSLVREAATSEGNKQEHPEICRSITITDNISLDRLCIEEMDPLNSSVLMESIDEEAAIVEDSEDITDSDAVLIVDDTPDELSEDEPTAAHTNWNEGFVSESHPKELDTQYSGGSSEKSEFDSVGQEIAQSMMAVLLPQALPLLRRGSRKKRERKGRTCLVQNPPNNSKLQENDNIDSLVNVSSPSADVTISKLDLVNGKKVPAQDADVDIAAKNIEHAYSAAAPEGSGNHQHTPQADYWDSLDDQDILDFIETSEMANIVYHDKQHAPFDEKLRENDSNASGQLLPQNFQRHELISERSGFLYAGLNSDPKSFGIHHEEQGFKIASINSEAHGVNDANAQNAKADDETGDAGNGNCSHIPSARLLSRMCEAPLSESTVHRNSGNNYLRERCPIDGHLMACETCEVCSNEQPNYSRSNADESLLDGQRNVSCRKYSTANGKLKLNGVPVVSENEVSIYTSSDRGTSGSIVPSVSNVEKSQSCVHMGLDVKKDIVKLNNCLLYQTPTRGFPDITSSAAKEDQVVSQRLDGHVKAYTELKGILQFVGCYSHPLPTLSVLLGRYGSVIYLCVQCGLLVDEVRTLFLYKLLTEEPRIGCPSFIGQTSLLPPISKPSFGGITLERTWFQMTPDGQRLILLGNAKTPYCRERRISCSCSTCASVCLDDYAIRIVQVNIGYVTIVLNLKSVDRILSVLVCEPNRLVATGESGGLHLWIMNRTWSVQLEEFDLPAYGCFSPCIVELKKVPKHASLLVGSNGFGEFTVWDISRRISVAKFTALSTIVHRFLPISSFSLRWKDTASSRSNVDEHINEIMAATTRTFQESDGSHPSLHLQLEGGELALWLLVSAVSDAEDDCLRNASEVNSVAWWRLALLAKNAMILGSPLDPRAVAIAALSGHGVIGTRDGIVYLWDLSTGNKLGTLHHFIEGNGISCIATDDSTSSILAVCGNNGEVMVYQQPHGGSAD</sequence>
<dbReference type="InterPro" id="IPR036322">
    <property type="entry name" value="WD40_repeat_dom_sf"/>
</dbReference>
<feature type="compositionally biased region" description="Polar residues" evidence="3">
    <location>
        <begin position="475"/>
        <end position="485"/>
    </location>
</feature>
<dbReference type="Gene3D" id="3.30.160.360">
    <property type="match status" value="1"/>
</dbReference>
<evidence type="ECO:0000313" key="4">
    <source>
        <dbReference type="EMBL" id="OWM77814.1"/>
    </source>
</evidence>
<evidence type="ECO:0000313" key="7">
    <source>
        <dbReference type="Proteomes" id="UP000233551"/>
    </source>
</evidence>
<dbReference type="InterPro" id="IPR003888">
    <property type="entry name" value="FYrich_N"/>
</dbReference>
<dbReference type="PROSITE" id="PS51543">
    <property type="entry name" value="FYRC"/>
    <property type="match status" value="1"/>
</dbReference>
<dbReference type="Proteomes" id="UP000233551">
    <property type="component" value="Unassembled WGS sequence"/>
</dbReference>
<dbReference type="GO" id="GO:0048731">
    <property type="term" value="P:system development"/>
    <property type="evidence" value="ECO:0007669"/>
    <property type="project" value="UniProtKB-ARBA"/>
</dbReference>
<dbReference type="AlphaFoldDB" id="A0A218WYL2"/>
<feature type="region of interest" description="Disordered" evidence="3">
    <location>
        <begin position="461"/>
        <end position="488"/>
    </location>
</feature>
<organism evidence="4 6">
    <name type="scientific">Punica granatum</name>
    <name type="common">Pomegranate</name>
    <dbReference type="NCBI Taxonomy" id="22663"/>
    <lineage>
        <taxon>Eukaryota</taxon>
        <taxon>Viridiplantae</taxon>
        <taxon>Streptophyta</taxon>
        <taxon>Embryophyta</taxon>
        <taxon>Tracheophyta</taxon>
        <taxon>Spermatophyta</taxon>
        <taxon>Magnoliopsida</taxon>
        <taxon>eudicotyledons</taxon>
        <taxon>Gunneridae</taxon>
        <taxon>Pentapetalae</taxon>
        <taxon>rosids</taxon>
        <taxon>malvids</taxon>
        <taxon>Myrtales</taxon>
        <taxon>Lythraceae</taxon>
        <taxon>Punica</taxon>
    </lineage>
</organism>